<evidence type="ECO:0000256" key="4">
    <source>
        <dbReference type="ARBA" id="ARBA00023002"/>
    </source>
</evidence>
<dbReference type="InterPro" id="IPR023753">
    <property type="entry name" value="FAD/NAD-binding_dom"/>
</dbReference>
<dbReference type="GO" id="GO:0016491">
    <property type="term" value="F:oxidoreductase activity"/>
    <property type="evidence" value="ECO:0007669"/>
    <property type="project" value="UniProtKB-KW"/>
</dbReference>
<dbReference type="InterPro" id="IPR036188">
    <property type="entry name" value="FAD/NAD-bd_sf"/>
</dbReference>
<feature type="non-terminal residue" evidence="6">
    <location>
        <position position="252"/>
    </location>
</feature>
<feature type="domain" description="FAD/NAD(P)-binding" evidence="5">
    <location>
        <begin position="28"/>
        <end position="246"/>
    </location>
</feature>
<evidence type="ECO:0000259" key="5">
    <source>
        <dbReference type="Pfam" id="PF07992"/>
    </source>
</evidence>
<feature type="non-terminal residue" evidence="6">
    <location>
        <position position="1"/>
    </location>
</feature>
<accession>X0XEV7</accession>
<dbReference type="Gene3D" id="3.40.50.720">
    <property type="entry name" value="NAD(P)-binding Rossmann-like Domain"/>
    <property type="match status" value="1"/>
</dbReference>
<reference evidence="6" key="1">
    <citation type="journal article" date="2014" name="Front. Microbiol.">
        <title>High frequency of phylogenetically diverse reductive dehalogenase-homologous genes in deep subseafloor sedimentary metagenomes.</title>
        <authorList>
            <person name="Kawai M."/>
            <person name="Futagami T."/>
            <person name="Toyoda A."/>
            <person name="Takaki Y."/>
            <person name="Nishi S."/>
            <person name="Hori S."/>
            <person name="Arai W."/>
            <person name="Tsubouchi T."/>
            <person name="Morono Y."/>
            <person name="Uchiyama I."/>
            <person name="Ito T."/>
            <person name="Fujiyama A."/>
            <person name="Inagaki F."/>
            <person name="Takami H."/>
        </authorList>
    </citation>
    <scope>NUCLEOTIDE SEQUENCE</scope>
    <source>
        <strain evidence="6">Expedition CK06-06</strain>
    </source>
</reference>
<evidence type="ECO:0000313" key="6">
    <source>
        <dbReference type="EMBL" id="GAG41734.1"/>
    </source>
</evidence>
<dbReference type="PANTHER" id="PTHR42917">
    <property type="entry name" value="2,4-DIENOYL-COA REDUCTASE"/>
    <property type="match status" value="1"/>
</dbReference>
<dbReference type="PRINTS" id="PR00469">
    <property type="entry name" value="PNDRDTASEII"/>
</dbReference>
<protein>
    <recommendedName>
        <fullName evidence="5">FAD/NAD(P)-binding domain-containing protein</fullName>
    </recommendedName>
</protein>
<evidence type="ECO:0000256" key="2">
    <source>
        <dbReference type="ARBA" id="ARBA00022630"/>
    </source>
</evidence>
<keyword evidence="3" id="KW-0288">FMN</keyword>
<name>X0XEV7_9ZZZZ</name>
<dbReference type="AlphaFoldDB" id="X0XEV7"/>
<dbReference type="Gene3D" id="3.50.50.60">
    <property type="entry name" value="FAD/NAD(P)-binding domain"/>
    <property type="match status" value="1"/>
</dbReference>
<sequence>GGVPLKCTMNPAVGREDEFQIVPTTGSKKVMIVGGGPAGLEAARIANLRGHRVVLYEKGERLGGQVNIASIPPTKQELTKAVKYLSAQVKKSGVKLEIGKKVTSELIDQIKPDAVVIATGSSPVIPDIPGADNPKIITIKEVLSSEVTVGNKVLIIGGGMVGAETADYLTDLSVDITLLEMAEDIALDMVIWQREFLLERLSSRGVKVITSAVVREFLDDGAVFIKDGKEDRATGIDNIIIAAGTQSVDGLY</sequence>
<gene>
    <name evidence="6" type="ORF">S01H1_64438</name>
</gene>
<keyword evidence="4" id="KW-0560">Oxidoreductase</keyword>
<organism evidence="6">
    <name type="scientific">marine sediment metagenome</name>
    <dbReference type="NCBI Taxonomy" id="412755"/>
    <lineage>
        <taxon>unclassified sequences</taxon>
        <taxon>metagenomes</taxon>
        <taxon>ecological metagenomes</taxon>
    </lineage>
</organism>
<dbReference type="SUPFAM" id="SSF51905">
    <property type="entry name" value="FAD/NAD(P)-binding domain"/>
    <property type="match status" value="1"/>
</dbReference>
<evidence type="ECO:0000256" key="1">
    <source>
        <dbReference type="ARBA" id="ARBA00001917"/>
    </source>
</evidence>
<keyword evidence="2" id="KW-0285">Flavoprotein</keyword>
<dbReference type="EMBL" id="BARS01042473">
    <property type="protein sequence ID" value="GAG41734.1"/>
    <property type="molecule type" value="Genomic_DNA"/>
</dbReference>
<dbReference type="PRINTS" id="PR00368">
    <property type="entry name" value="FADPNR"/>
</dbReference>
<dbReference type="Pfam" id="PF07992">
    <property type="entry name" value="Pyr_redox_2"/>
    <property type="match status" value="1"/>
</dbReference>
<dbReference type="InterPro" id="IPR051793">
    <property type="entry name" value="NADH:flavin_oxidoreductase"/>
</dbReference>
<comment type="cofactor">
    <cofactor evidence="1">
        <name>FMN</name>
        <dbReference type="ChEBI" id="CHEBI:58210"/>
    </cofactor>
</comment>
<dbReference type="PANTHER" id="PTHR42917:SF2">
    <property type="entry name" value="2,4-DIENOYL-COA REDUCTASE [(2E)-ENOYL-COA-PRODUCING]"/>
    <property type="match status" value="1"/>
</dbReference>
<proteinExistence type="predicted"/>
<comment type="caution">
    <text evidence="6">The sequence shown here is derived from an EMBL/GenBank/DDBJ whole genome shotgun (WGS) entry which is preliminary data.</text>
</comment>
<evidence type="ECO:0000256" key="3">
    <source>
        <dbReference type="ARBA" id="ARBA00022643"/>
    </source>
</evidence>